<reference evidence="1" key="1">
    <citation type="submission" date="2018-05" db="EMBL/GenBank/DDBJ databases">
        <authorList>
            <person name="Lanie J.A."/>
            <person name="Ng W.-L."/>
            <person name="Kazmierczak K.M."/>
            <person name="Andrzejewski T.M."/>
            <person name="Davidsen T.M."/>
            <person name="Wayne K.J."/>
            <person name="Tettelin H."/>
            <person name="Glass J.I."/>
            <person name="Rusch D."/>
            <person name="Podicherti R."/>
            <person name="Tsui H.-C.T."/>
            <person name="Winkler M.E."/>
        </authorList>
    </citation>
    <scope>NUCLEOTIDE SEQUENCE</scope>
</reference>
<dbReference type="Gene3D" id="3.40.50.2000">
    <property type="entry name" value="Glycogen Phosphorylase B"/>
    <property type="match status" value="1"/>
</dbReference>
<evidence type="ECO:0008006" key="2">
    <source>
        <dbReference type="Google" id="ProtNLM"/>
    </source>
</evidence>
<evidence type="ECO:0000313" key="1">
    <source>
        <dbReference type="EMBL" id="SVE61171.1"/>
    </source>
</evidence>
<feature type="non-terminal residue" evidence="1">
    <location>
        <position position="69"/>
    </location>
</feature>
<sequence length="69" mass="7948">MKILLIAENFYPEKNAPGRRLYEHAKEWIKLGHQVTVLTGVPNAPKGKVFDGYKNKIYQSERIDGIHII</sequence>
<accession>A0A383EWM6</accession>
<name>A0A383EWM6_9ZZZZ</name>
<dbReference type="SUPFAM" id="SSF53756">
    <property type="entry name" value="UDP-Glycosyltransferase/glycogen phosphorylase"/>
    <property type="match status" value="1"/>
</dbReference>
<proteinExistence type="predicted"/>
<feature type="non-terminal residue" evidence="1">
    <location>
        <position position="1"/>
    </location>
</feature>
<dbReference type="EMBL" id="UINC01229456">
    <property type="protein sequence ID" value="SVE61171.1"/>
    <property type="molecule type" value="Genomic_DNA"/>
</dbReference>
<protein>
    <recommendedName>
        <fullName evidence="2">Glycosyltransferase subfamily 4-like N-terminal domain-containing protein</fullName>
    </recommendedName>
</protein>
<gene>
    <name evidence="1" type="ORF">METZ01_LOCUS514025</name>
</gene>
<organism evidence="1">
    <name type="scientific">marine metagenome</name>
    <dbReference type="NCBI Taxonomy" id="408172"/>
    <lineage>
        <taxon>unclassified sequences</taxon>
        <taxon>metagenomes</taxon>
        <taxon>ecological metagenomes</taxon>
    </lineage>
</organism>
<dbReference type="AlphaFoldDB" id="A0A383EWM6"/>